<proteinExistence type="predicted"/>
<reference evidence="2 3" key="1">
    <citation type="submission" date="2018-12" db="EMBL/GenBank/DDBJ databases">
        <title>Venturia inaequalis Genome Resource.</title>
        <authorList>
            <person name="Lichtner F.J."/>
        </authorList>
    </citation>
    <scope>NUCLEOTIDE SEQUENCE [LARGE SCALE GENOMIC DNA]</scope>
    <source>
        <strain evidence="2 3">120213</strain>
    </source>
</reference>
<evidence type="ECO:0000256" key="1">
    <source>
        <dbReference type="SAM" id="MobiDB-lite"/>
    </source>
</evidence>
<evidence type="ECO:0000313" key="3">
    <source>
        <dbReference type="Proteomes" id="UP000447873"/>
    </source>
</evidence>
<dbReference type="AlphaFoldDB" id="A0A8H3UBS9"/>
<comment type="caution">
    <text evidence="2">The sequence shown here is derived from an EMBL/GenBank/DDBJ whole genome shotgun (WGS) entry which is preliminary data.</text>
</comment>
<feature type="region of interest" description="Disordered" evidence="1">
    <location>
        <begin position="33"/>
        <end position="83"/>
    </location>
</feature>
<organism evidence="2 3">
    <name type="scientific">Venturia inaequalis</name>
    <name type="common">Apple scab fungus</name>
    <dbReference type="NCBI Taxonomy" id="5025"/>
    <lineage>
        <taxon>Eukaryota</taxon>
        <taxon>Fungi</taxon>
        <taxon>Dikarya</taxon>
        <taxon>Ascomycota</taxon>
        <taxon>Pezizomycotina</taxon>
        <taxon>Dothideomycetes</taxon>
        <taxon>Pleosporomycetidae</taxon>
        <taxon>Venturiales</taxon>
        <taxon>Venturiaceae</taxon>
        <taxon>Venturia</taxon>
    </lineage>
</organism>
<name>A0A8H3UBS9_VENIN</name>
<evidence type="ECO:0000313" key="2">
    <source>
        <dbReference type="EMBL" id="KAE9966652.1"/>
    </source>
</evidence>
<protein>
    <submittedName>
        <fullName evidence="2">Uncharacterized protein</fullName>
    </submittedName>
</protein>
<gene>
    <name evidence="2" type="ORF">EG328_008779</name>
</gene>
<feature type="region of interest" description="Disordered" evidence="1">
    <location>
        <begin position="147"/>
        <end position="170"/>
    </location>
</feature>
<feature type="compositionally biased region" description="Low complexity" evidence="1">
    <location>
        <begin position="45"/>
        <end position="56"/>
    </location>
</feature>
<dbReference type="EMBL" id="WNWS01000502">
    <property type="protein sequence ID" value="KAE9966652.1"/>
    <property type="molecule type" value="Genomic_DNA"/>
</dbReference>
<feature type="compositionally biased region" description="Polar residues" evidence="1">
    <location>
        <begin position="33"/>
        <end position="44"/>
    </location>
</feature>
<feature type="compositionally biased region" description="Basic and acidic residues" evidence="1">
    <location>
        <begin position="160"/>
        <end position="170"/>
    </location>
</feature>
<sequence length="170" mass="18574">MSNTIIHTKCLGHCRAQSLTWKATPALHAQQKASTTAYEASQAHSPNSTSLSPTTPAEFHGHCWATATPPNSPQSPNTNAAGTTTEMFNGKACLGYVRAQEIAVRCDAARIAYEMEKASIKGYEEGWDRWDGPVWPYRGAVEMGVEEEERYDNGYAPPELDGRVEGKAEL</sequence>
<dbReference type="Proteomes" id="UP000447873">
    <property type="component" value="Unassembled WGS sequence"/>
</dbReference>
<feature type="compositionally biased region" description="Low complexity" evidence="1">
    <location>
        <begin position="65"/>
        <end position="81"/>
    </location>
</feature>
<accession>A0A8H3UBS9</accession>